<dbReference type="RefSeq" id="WP_067498363.1">
    <property type="nucleotide sequence ID" value="NZ_LN999832.1"/>
</dbReference>
<feature type="transmembrane region" description="Helical" evidence="6">
    <location>
        <begin position="169"/>
        <end position="189"/>
    </location>
</feature>
<reference evidence="8" key="1">
    <citation type="submission" date="2016-01" db="EMBL/GenBank/DDBJ databases">
        <authorList>
            <person name="Husnik F."/>
        </authorList>
    </citation>
    <scope>NUCLEOTIDE SEQUENCE [LARGE SCALE GENOMIC DNA]</scope>
</reference>
<keyword evidence="8" id="KW-1185">Reference proteome</keyword>
<comment type="subcellular location">
    <subcellularLocation>
        <location evidence="1">Membrane</location>
        <topology evidence="1">Multi-pass membrane protein</topology>
    </subcellularLocation>
</comment>
<evidence type="ECO:0000256" key="1">
    <source>
        <dbReference type="ARBA" id="ARBA00004141"/>
    </source>
</evidence>
<dbReference type="Proteomes" id="UP000095665">
    <property type="component" value="Chromosome I"/>
</dbReference>
<feature type="transmembrane region" description="Helical" evidence="6">
    <location>
        <begin position="50"/>
        <end position="75"/>
    </location>
</feature>
<dbReference type="KEGG" id="ged:FVIR_GE00429"/>
<evidence type="ECO:0000256" key="6">
    <source>
        <dbReference type="RuleBase" id="RU004379"/>
    </source>
</evidence>
<dbReference type="GO" id="GO:0005886">
    <property type="term" value="C:plasma membrane"/>
    <property type="evidence" value="ECO:0007669"/>
    <property type="project" value="TreeGrafter"/>
</dbReference>
<evidence type="ECO:0000256" key="3">
    <source>
        <dbReference type="ARBA" id="ARBA00022692"/>
    </source>
</evidence>
<dbReference type="InterPro" id="IPR006214">
    <property type="entry name" value="Bax_inhibitor_1-related"/>
</dbReference>
<feature type="transmembrane region" description="Helical" evidence="6">
    <location>
        <begin position="114"/>
        <end position="133"/>
    </location>
</feature>
<feature type="transmembrane region" description="Helical" evidence="6">
    <location>
        <begin position="145"/>
        <end position="163"/>
    </location>
</feature>
<proteinExistence type="inferred from homology"/>
<dbReference type="EMBL" id="LN999832">
    <property type="protein sequence ID" value="CUX96269.1"/>
    <property type="molecule type" value="Genomic_DNA"/>
</dbReference>
<organism evidence="7 8">
    <name type="scientific">Candidatus Gullanella endobia</name>
    <dbReference type="NCBI Taxonomy" id="1070130"/>
    <lineage>
        <taxon>Bacteria</taxon>
        <taxon>Pseudomonadati</taxon>
        <taxon>Pseudomonadota</taxon>
        <taxon>Gammaproteobacteria</taxon>
        <taxon>Enterobacterales</taxon>
        <taxon>Enterobacteriaceae</taxon>
        <taxon>Candidatus Gullanella</taxon>
    </lineage>
</organism>
<dbReference type="OrthoDB" id="9793828at2"/>
<name>A0A143WTT8_9ENTR</name>
<dbReference type="PATRIC" id="fig|1070130.3.peg.705"/>
<gene>
    <name evidence="7" type="primary">ybhL</name>
    <name evidence="7" type="ORF">FVIR_GE00429</name>
</gene>
<evidence type="ECO:0000256" key="2">
    <source>
        <dbReference type="ARBA" id="ARBA00010350"/>
    </source>
</evidence>
<accession>A0A143WTT8</accession>
<sequence length="237" mass="26983">MDRFPYSQNSIIERTNSTIQPFMIQVYGWMTCGLLLTAFVSWYAVRTLVLLQFILSSQLIFFSLIITQVALVFFISNMINQINGIMATSFFMLYSALTGLTLASIFIVYTASSIASTFFVTSGMFGAMTLYGYAVKRDLSSFSNLLFMALIGIILASIVNTYLQNTNLMWIVTYISVLVFTGLTAYDTNKLKKMSDQLLLLENKDQFRKYSIVGALSLYLDFINLFLIFLRIFGKRR</sequence>
<dbReference type="PANTHER" id="PTHR23291">
    <property type="entry name" value="BAX INHIBITOR-RELATED"/>
    <property type="match status" value="1"/>
</dbReference>
<evidence type="ECO:0000256" key="4">
    <source>
        <dbReference type="ARBA" id="ARBA00022989"/>
    </source>
</evidence>
<dbReference type="CDD" id="cd10432">
    <property type="entry name" value="BI-1-like_bacterial"/>
    <property type="match status" value="1"/>
</dbReference>
<keyword evidence="3 6" id="KW-0812">Transmembrane</keyword>
<feature type="transmembrane region" description="Helical" evidence="6">
    <location>
        <begin position="210"/>
        <end position="233"/>
    </location>
</feature>
<dbReference type="PANTHER" id="PTHR23291:SF50">
    <property type="entry name" value="PROTEIN LIFEGUARD 4"/>
    <property type="match status" value="1"/>
</dbReference>
<dbReference type="Pfam" id="PF01027">
    <property type="entry name" value="Bax1-I"/>
    <property type="match status" value="1"/>
</dbReference>
<evidence type="ECO:0000313" key="7">
    <source>
        <dbReference type="EMBL" id="CUX96269.1"/>
    </source>
</evidence>
<evidence type="ECO:0000313" key="8">
    <source>
        <dbReference type="Proteomes" id="UP000095665"/>
    </source>
</evidence>
<keyword evidence="4 6" id="KW-1133">Transmembrane helix</keyword>
<evidence type="ECO:0000256" key="5">
    <source>
        <dbReference type="ARBA" id="ARBA00023136"/>
    </source>
</evidence>
<protein>
    <submittedName>
        <fullName evidence="7">Inner membrane protein YbhL</fullName>
    </submittedName>
</protein>
<feature type="transmembrane region" description="Helical" evidence="6">
    <location>
        <begin position="87"/>
        <end position="108"/>
    </location>
</feature>
<dbReference type="AlphaFoldDB" id="A0A143WTT8"/>
<feature type="transmembrane region" description="Helical" evidence="6">
    <location>
        <begin position="21"/>
        <end position="44"/>
    </location>
</feature>
<keyword evidence="5 6" id="KW-0472">Membrane</keyword>
<comment type="similarity">
    <text evidence="2 6">Belongs to the BI1 family.</text>
</comment>